<sequence>MKTKIGLLGGTFDPPHTAHLIIAQEALTALRLDEVWFIPVHTPPHKTREKMADPYERFEMTNKAIKGNKCFQVSAIELERKGPSYTVETVKTLKEMTEDTEFYFIIGGDMAEQLENWKSIDELKRMVTFVVAQRPGYETPQNKNASIMHIKVPQMELSSTLIRERRYQGKSIRYYVPEEVWEYIEERNLYG</sequence>
<evidence type="ECO:0000256" key="1">
    <source>
        <dbReference type="ARBA" id="ARBA00002324"/>
    </source>
</evidence>
<dbReference type="EC" id="2.7.7.18" evidence="10"/>
<dbReference type="RefSeq" id="WP_091587129.1">
    <property type="nucleotide sequence ID" value="NZ_FNDU01000013.1"/>
</dbReference>
<evidence type="ECO:0000259" key="11">
    <source>
        <dbReference type="Pfam" id="PF01467"/>
    </source>
</evidence>
<dbReference type="PANTHER" id="PTHR39321:SF3">
    <property type="entry name" value="PHOSPHOPANTETHEINE ADENYLYLTRANSFERASE"/>
    <property type="match status" value="1"/>
</dbReference>
<dbReference type="NCBIfam" id="NF000841">
    <property type="entry name" value="PRK00071.1-4"/>
    <property type="match status" value="1"/>
</dbReference>
<dbReference type="UniPathway" id="UPA00253">
    <property type="reaction ID" value="UER00332"/>
</dbReference>
<keyword evidence="7 10" id="KW-0067">ATP-binding</keyword>
<dbReference type="Gene3D" id="3.40.50.620">
    <property type="entry name" value="HUPs"/>
    <property type="match status" value="1"/>
</dbReference>
<dbReference type="NCBIfam" id="TIGR00125">
    <property type="entry name" value="cyt_tran_rel"/>
    <property type="match status" value="1"/>
</dbReference>
<keyword evidence="8 10" id="KW-0520">NAD</keyword>
<dbReference type="STRING" id="930129.SAMN05216352_11326"/>
<dbReference type="GO" id="GO:0009435">
    <property type="term" value="P:NAD+ biosynthetic process"/>
    <property type="evidence" value="ECO:0007669"/>
    <property type="project" value="UniProtKB-UniRule"/>
</dbReference>
<evidence type="ECO:0000313" key="13">
    <source>
        <dbReference type="Proteomes" id="UP000199017"/>
    </source>
</evidence>
<evidence type="ECO:0000256" key="10">
    <source>
        <dbReference type="HAMAP-Rule" id="MF_00244"/>
    </source>
</evidence>
<evidence type="ECO:0000256" key="7">
    <source>
        <dbReference type="ARBA" id="ARBA00022840"/>
    </source>
</evidence>
<dbReference type="NCBIfam" id="TIGR00482">
    <property type="entry name" value="nicotinate (nicotinamide) nucleotide adenylyltransferase"/>
    <property type="match status" value="1"/>
</dbReference>
<keyword evidence="5 10" id="KW-0548">Nucleotidyltransferase</keyword>
<keyword evidence="6 10" id="KW-0547">Nucleotide-binding</keyword>
<dbReference type="GO" id="GO:0005524">
    <property type="term" value="F:ATP binding"/>
    <property type="evidence" value="ECO:0007669"/>
    <property type="project" value="UniProtKB-KW"/>
</dbReference>
<dbReference type="InterPro" id="IPR004821">
    <property type="entry name" value="Cyt_trans-like"/>
</dbReference>
<dbReference type="AlphaFoldDB" id="A0A1G8NXD8"/>
<gene>
    <name evidence="10" type="primary">nadD</name>
    <name evidence="12" type="ORF">SAMN05216352_11326</name>
</gene>
<reference evidence="12 13" key="1">
    <citation type="submission" date="2016-10" db="EMBL/GenBank/DDBJ databases">
        <authorList>
            <person name="de Groot N.N."/>
        </authorList>
    </citation>
    <scope>NUCLEOTIDE SEQUENCE [LARGE SCALE GENOMIC DNA]</scope>
    <source>
        <strain evidence="13">P4B,CCM 7963,CECT 7998,DSM 25260,IBRC-M 10614,KCTC 13821</strain>
    </source>
</reference>
<evidence type="ECO:0000256" key="6">
    <source>
        <dbReference type="ARBA" id="ARBA00022741"/>
    </source>
</evidence>
<evidence type="ECO:0000313" key="12">
    <source>
        <dbReference type="EMBL" id="SDI84815.1"/>
    </source>
</evidence>
<comment type="pathway">
    <text evidence="2 10">Cofactor biosynthesis; NAD(+) biosynthesis; deamido-NAD(+) from nicotinate D-ribonucleotide: step 1/1.</text>
</comment>
<evidence type="ECO:0000256" key="8">
    <source>
        <dbReference type="ARBA" id="ARBA00023027"/>
    </source>
</evidence>
<keyword evidence="4 10" id="KW-0808">Transferase</keyword>
<dbReference type="OrthoDB" id="5295945at2"/>
<dbReference type="NCBIfam" id="NF000840">
    <property type="entry name" value="PRK00071.1-3"/>
    <property type="match status" value="1"/>
</dbReference>
<keyword evidence="13" id="KW-1185">Reference proteome</keyword>
<keyword evidence="3 10" id="KW-0662">Pyridine nucleotide biosynthesis</keyword>
<dbReference type="SUPFAM" id="SSF52374">
    <property type="entry name" value="Nucleotidylyl transferase"/>
    <property type="match status" value="1"/>
</dbReference>
<proteinExistence type="inferred from homology"/>
<dbReference type="Pfam" id="PF01467">
    <property type="entry name" value="CTP_transf_like"/>
    <property type="match status" value="1"/>
</dbReference>
<evidence type="ECO:0000256" key="5">
    <source>
        <dbReference type="ARBA" id="ARBA00022695"/>
    </source>
</evidence>
<dbReference type="Proteomes" id="UP000199017">
    <property type="component" value="Unassembled WGS sequence"/>
</dbReference>
<evidence type="ECO:0000256" key="2">
    <source>
        <dbReference type="ARBA" id="ARBA00005019"/>
    </source>
</evidence>
<protein>
    <recommendedName>
        <fullName evidence="10">Probable nicotinate-nucleotide adenylyltransferase</fullName>
        <ecNumber evidence="10">2.7.7.18</ecNumber>
    </recommendedName>
    <alternativeName>
        <fullName evidence="10">Deamido-NAD(+) diphosphorylase</fullName>
    </alternativeName>
    <alternativeName>
        <fullName evidence="10">Deamido-NAD(+) pyrophosphorylase</fullName>
    </alternativeName>
    <alternativeName>
        <fullName evidence="10">Nicotinate mononucleotide adenylyltransferase</fullName>
        <shortName evidence="10">NaMN adenylyltransferase</shortName>
    </alternativeName>
</protein>
<comment type="similarity">
    <text evidence="10">Belongs to the NadD family.</text>
</comment>
<dbReference type="CDD" id="cd02165">
    <property type="entry name" value="NMNAT"/>
    <property type="match status" value="1"/>
</dbReference>
<evidence type="ECO:0000256" key="4">
    <source>
        <dbReference type="ARBA" id="ARBA00022679"/>
    </source>
</evidence>
<dbReference type="InterPro" id="IPR014729">
    <property type="entry name" value="Rossmann-like_a/b/a_fold"/>
</dbReference>
<feature type="domain" description="Cytidyltransferase-like" evidence="11">
    <location>
        <begin position="7"/>
        <end position="165"/>
    </location>
</feature>
<organism evidence="12 13">
    <name type="scientific">Alteribacillus bidgolensis</name>
    <dbReference type="NCBI Taxonomy" id="930129"/>
    <lineage>
        <taxon>Bacteria</taxon>
        <taxon>Bacillati</taxon>
        <taxon>Bacillota</taxon>
        <taxon>Bacilli</taxon>
        <taxon>Bacillales</taxon>
        <taxon>Bacillaceae</taxon>
        <taxon>Alteribacillus</taxon>
    </lineage>
</organism>
<evidence type="ECO:0000256" key="3">
    <source>
        <dbReference type="ARBA" id="ARBA00022642"/>
    </source>
</evidence>
<dbReference type="EMBL" id="FNDU01000013">
    <property type="protein sequence ID" value="SDI84815.1"/>
    <property type="molecule type" value="Genomic_DNA"/>
</dbReference>
<dbReference type="GO" id="GO:0004515">
    <property type="term" value="F:nicotinate-nucleotide adenylyltransferase activity"/>
    <property type="evidence" value="ECO:0007669"/>
    <property type="project" value="UniProtKB-UniRule"/>
</dbReference>
<name>A0A1G8NXD8_9BACI</name>
<comment type="catalytic activity">
    <reaction evidence="9 10">
        <text>nicotinate beta-D-ribonucleotide + ATP + H(+) = deamido-NAD(+) + diphosphate</text>
        <dbReference type="Rhea" id="RHEA:22860"/>
        <dbReference type="ChEBI" id="CHEBI:15378"/>
        <dbReference type="ChEBI" id="CHEBI:30616"/>
        <dbReference type="ChEBI" id="CHEBI:33019"/>
        <dbReference type="ChEBI" id="CHEBI:57502"/>
        <dbReference type="ChEBI" id="CHEBI:58437"/>
        <dbReference type="EC" id="2.7.7.18"/>
    </reaction>
</comment>
<dbReference type="PANTHER" id="PTHR39321">
    <property type="entry name" value="NICOTINATE-NUCLEOTIDE ADENYLYLTRANSFERASE-RELATED"/>
    <property type="match status" value="1"/>
</dbReference>
<accession>A0A1G8NXD8</accession>
<dbReference type="HAMAP" id="MF_00244">
    <property type="entry name" value="NaMN_adenylyltr"/>
    <property type="match status" value="1"/>
</dbReference>
<dbReference type="InterPro" id="IPR005248">
    <property type="entry name" value="NadD/NMNAT"/>
</dbReference>
<evidence type="ECO:0000256" key="9">
    <source>
        <dbReference type="ARBA" id="ARBA00048721"/>
    </source>
</evidence>
<comment type="function">
    <text evidence="1 10">Catalyzes the reversible adenylation of nicotinate mononucleotide (NaMN) to nicotinic acid adenine dinucleotide (NaAD).</text>
</comment>